<evidence type="ECO:0000313" key="1">
    <source>
        <dbReference type="EnsemblPlants" id="Solyc11g028110.1.1.1"/>
    </source>
</evidence>
<dbReference type="EnsemblPlants" id="Solyc11g028110.1.1">
    <property type="protein sequence ID" value="Solyc11g028110.1.1.1"/>
    <property type="gene ID" value="Solyc11g028110.1"/>
</dbReference>
<dbReference type="AlphaFoldDB" id="A0A3Q7JL61"/>
<dbReference type="PaxDb" id="4081-Solyc11g028110.1.1"/>
<sequence length="50" mass="5944">MGKRDSHELNKIGKLINNLWKSYISMMAEHYEQQIIKTPNLKNKLKCKIN</sequence>
<name>A0A3Q7JL61_SOLLC</name>
<reference evidence="1" key="2">
    <citation type="submission" date="2019-01" db="UniProtKB">
        <authorList>
            <consortium name="EnsemblPlants"/>
        </authorList>
    </citation>
    <scope>IDENTIFICATION</scope>
    <source>
        <strain evidence="1">cv. Heinz 1706</strain>
    </source>
</reference>
<reference evidence="1" key="1">
    <citation type="journal article" date="2012" name="Nature">
        <title>The tomato genome sequence provides insights into fleshy fruit evolution.</title>
        <authorList>
            <consortium name="Tomato Genome Consortium"/>
        </authorList>
    </citation>
    <scope>NUCLEOTIDE SEQUENCE [LARGE SCALE GENOMIC DNA]</scope>
    <source>
        <strain evidence="1">cv. Heinz 1706</strain>
    </source>
</reference>
<dbReference type="Gramene" id="Solyc11g028110.1.1">
    <property type="protein sequence ID" value="Solyc11g028110.1.1.1"/>
    <property type="gene ID" value="Solyc11g028110.1"/>
</dbReference>
<evidence type="ECO:0000313" key="2">
    <source>
        <dbReference type="Proteomes" id="UP000004994"/>
    </source>
</evidence>
<dbReference type="InParanoid" id="A0A3Q7JL61"/>
<protein>
    <submittedName>
        <fullName evidence="1">Uncharacterized protein</fullName>
    </submittedName>
</protein>
<dbReference type="Proteomes" id="UP000004994">
    <property type="component" value="Chromosome 11"/>
</dbReference>
<keyword evidence="2" id="KW-1185">Reference proteome</keyword>
<accession>A0A3Q7JL61</accession>
<organism evidence="1">
    <name type="scientific">Solanum lycopersicum</name>
    <name type="common">Tomato</name>
    <name type="synonym">Lycopersicon esculentum</name>
    <dbReference type="NCBI Taxonomy" id="4081"/>
    <lineage>
        <taxon>Eukaryota</taxon>
        <taxon>Viridiplantae</taxon>
        <taxon>Streptophyta</taxon>
        <taxon>Embryophyta</taxon>
        <taxon>Tracheophyta</taxon>
        <taxon>Spermatophyta</taxon>
        <taxon>Magnoliopsida</taxon>
        <taxon>eudicotyledons</taxon>
        <taxon>Gunneridae</taxon>
        <taxon>Pentapetalae</taxon>
        <taxon>asterids</taxon>
        <taxon>lamiids</taxon>
        <taxon>Solanales</taxon>
        <taxon>Solanaceae</taxon>
        <taxon>Solanoideae</taxon>
        <taxon>Solaneae</taxon>
        <taxon>Solanum</taxon>
        <taxon>Solanum subgen. Lycopersicon</taxon>
    </lineage>
</organism>
<proteinExistence type="predicted"/>